<evidence type="ECO:0000313" key="3">
    <source>
        <dbReference type="Proteomes" id="UP000315003"/>
    </source>
</evidence>
<keyword evidence="3" id="KW-1185">Reference proteome</keyword>
<reference evidence="2 3" key="1">
    <citation type="submission" date="2019-02" db="EMBL/GenBank/DDBJ databases">
        <title>Deep-cultivation of Planctomycetes and their phenomic and genomic characterization uncovers novel biology.</title>
        <authorList>
            <person name="Wiegand S."/>
            <person name="Jogler M."/>
            <person name="Boedeker C."/>
            <person name="Pinto D."/>
            <person name="Vollmers J."/>
            <person name="Rivas-Marin E."/>
            <person name="Kohn T."/>
            <person name="Peeters S.H."/>
            <person name="Heuer A."/>
            <person name="Rast P."/>
            <person name="Oberbeckmann S."/>
            <person name="Bunk B."/>
            <person name="Jeske O."/>
            <person name="Meyerdierks A."/>
            <person name="Storesund J.E."/>
            <person name="Kallscheuer N."/>
            <person name="Luecker S."/>
            <person name="Lage O.M."/>
            <person name="Pohl T."/>
            <person name="Merkel B.J."/>
            <person name="Hornburger P."/>
            <person name="Mueller R.-W."/>
            <person name="Bruemmer F."/>
            <person name="Labrenz M."/>
            <person name="Spormann A.M."/>
            <person name="Op den Camp H."/>
            <person name="Overmann J."/>
            <person name="Amann R."/>
            <person name="Jetten M.S.M."/>
            <person name="Mascher T."/>
            <person name="Medema M.H."/>
            <person name="Devos D.P."/>
            <person name="Kaster A.-K."/>
            <person name="Ovreas L."/>
            <person name="Rohde M."/>
            <person name="Galperin M.Y."/>
            <person name="Jogler C."/>
        </authorList>
    </citation>
    <scope>NUCLEOTIDE SEQUENCE [LARGE SCALE GENOMIC DNA]</scope>
    <source>
        <strain evidence="2 3">SV_7m_r</strain>
    </source>
</reference>
<evidence type="ECO:0008006" key="4">
    <source>
        <dbReference type="Google" id="ProtNLM"/>
    </source>
</evidence>
<dbReference type="AlphaFoldDB" id="A0A517ST19"/>
<feature type="transmembrane region" description="Helical" evidence="1">
    <location>
        <begin position="235"/>
        <end position="257"/>
    </location>
</feature>
<evidence type="ECO:0000256" key="1">
    <source>
        <dbReference type="SAM" id="Phobius"/>
    </source>
</evidence>
<dbReference type="SUPFAM" id="SSF53474">
    <property type="entry name" value="alpha/beta-Hydrolases"/>
    <property type="match status" value="1"/>
</dbReference>
<sequence>MTEQRPNEARIISVHGTFAAADSDHGKKWWQLESVFQRKLRSKLRSTHRIMGEGDVFHWSGENSERARAKAAADLLETLKPLESAKIDYHLVGHSHGGSVVWSTLKLATSRGLELKHLKSWSTVGTPFLHHKSRSPLNPISLTYLVLSLSLISPVARSLWFLILLVSGQLDQGLVINSHDDVNPIIGVIRAPILELINQMGVPFETVENGIRLGSFIPGGDVSFSAYLLGTFEGWGILLAILLFAYLTLLLCSYCVAPVSEVLRNGLEKRLDQRTFQRYGGTWLGIWSKDDEAINGLKKTLELSVSFLGTLVPRDRIYISDFVSLPSRPLLRLFAPFYNRLLRPALDSKIRKLVIKTAQGNNRPAADVVAVSPHPIVKQANDSGTAIPRWFEHKMLHAADMQAQKLGPKLREFLGEATFSTGLEKVARALDSHTLVHTSYFEHAETVNLLALNIASSDSQFRYAQSGTNTDLQAWFVHFRNCQRSIMGLEPLQPVEPARRRLTPRRAA</sequence>
<dbReference type="Gene3D" id="3.40.50.1820">
    <property type="entry name" value="alpha/beta hydrolase"/>
    <property type="match status" value="1"/>
</dbReference>
<name>A0A517ST19_9BACT</name>
<dbReference type="RefSeq" id="WP_145271049.1">
    <property type="nucleotide sequence ID" value="NZ_CP036272.1"/>
</dbReference>
<evidence type="ECO:0000313" key="2">
    <source>
        <dbReference type="EMBL" id="QDT59277.1"/>
    </source>
</evidence>
<protein>
    <recommendedName>
        <fullName evidence="4">Alpha/beta hydrolase family protein</fullName>
    </recommendedName>
</protein>
<dbReference type="InterPro" id="IPR029058">
    <property type="entry name" value="AB_hydrolase_fold"/>
</dbReference>
<keyword evidence="1" id="KW-0472">Membrane</keyword>
<feature type="transmembrane region" description="Helical" evidence="1">
    <location>
        <begin position="142"/>
        <end position="166"/>
    </location>
</feature>
<accession>A0A517ST19</accession>
<dbReference type="OrthoDB" id="231913at2"/>
<proteinExistence type="predicted"/>
<organism evidence="2 3">
    <name type="scientific">Stieleria bergensis</name>
    <dbReference type="NCBI Taxonomy" id="2528025"/>
    <lineage>
        <taxon>Bacteria</taxon>
        <taxon>Pseudomonadati</taxon>
        <taxon>Planctomycetota</taxon>
        <taxon>Planctomycetia</taxon>
        <taxon>Pirellulales</taxon>
        <taxon>Pirellulaceae</taxon>
        <taxon>Stieleria</taxon>
    </lineage>
</organism>
<gene>
    <name evidence="2" type="ORF">SV7mr_17840</name>
</gene>
<dbReference type="EMBL" id="CP036272">
    <property type="protein sequence ID" value="QDT59277.1"/>
    <property type="molecule type" value="Genomic_DNA"/>
</dbReference>
<dbReference type="Proteomes" id="UP000315003">
    <property type="component" value="Chromosome"/>
</dbReference>
<keyword evidence="1" id="KW-1133">Transmembrane helix</keyword>
<keyword evidence="1" id="KW-0812">Transmembrane</keyword>